<feature type="transmembrane region" description="Helical" evidence="7">
    <location>
        <begin position="101"/>
        <end position="122"/>
    </location>
</feature>
<dbReference type="InterPro" id="IPR036259">
    <property type="entry name" value="MFS_trans_sf"/>
</dbReference>
<comment type="subcellular location">
    <subcellularLocation>
        <location evidence="1">Membrane</location>
        <topology evidence="1">Multi-pass membrane protein</topology>
    </subcellularLocation>
</comment>
<dbReference type="AlphaFoldDB" id="A0A428RJL8"/>
<feature type="transmembrane region" description="Helical" evidence="7">
    <location>
        <begin position="129"/>
        <end position="149"/>
    </location>
</feature>
<sequence>MAPVKEPQNEILDNWSEKPGDIMQLEDQKMPRHSHLSAEDQAWLDSFPDDRKKAVVRKIDVRLVPLLAILYLFSFIDRANIGNAKIEGLEDDLNITPSQYNIALSVFFVPYVVLEVPSNYLLTKFKRPSVYIGGIIVAWGIVMTLMGIVQNFSGLIASRFMLGVAEAGFFPGAVYIISQWYMPNEIQTRIAIFYSASALAGALSGLLAFGIARMDGVGGLEGWRWIFLLEGIATVIAGVVCFFCLIDNAESSAWLDSDEKQFLSLRRIAIMGDQSAKHAETESKSKRAKWSVLKSVLCDWQVYLQSIIYISATMPNYGLKFTMPQIIKNMGYTSANAQLLTIPPYCVGAISAFLSAVFADRLKWRMPFIVGAQSIVLIAFSILFAKAADIKDNIGLCYFGVVLACVGLYPITPGANAWTVNNLAGRTKAAMGIAYMIAIGNSGGIPGSYIYLQSEAPKYPTGFGVSLAAAGAGILSAVTLEVTYRSINKRKSKMSAEEVYGKYSVGELEAMGDRSPLFRYTL</sequence>
<evidence type="ECO:0000313" key="9">
    <source>
        <dbReference type="EMBL" id="RSL77696.1"/>
    </source>
</evidence>
<dbReference type="Gene3D" id="1.20.1250.20">
    <property type="entry name" value="MFS general substrate transporter like domains"/>
    <property type="match status" value="2"/>
</dbReference>
<dbReference type="GO" id="GO:0022857">
    <property type="term" value="F:transmembrane transporter activity"/>
    <property type="evidence" value="ECO:0007669"/>
    <property type="project" value="InterPro"/>
</dbReference>
<feature type="transmembrane region" description="Helical" evidence="7">
    <location>
        <begin position="432"/>
        <end position="451"/>
    </location>
</feature>
<organism evidence="9 10">
    <name type="scientific">Fusarium floridanum</name>
    <dbReference type="NCBI Taxonomy" id="1325733"/>
    <lineage>
        <taxon>Eukaryota</taxon>
        <taxon>Fungi</taxon>
        <taxon>Dikarya</taxon>
        <taxon>Ascomycota</taxon>
        <taxon>Pezizomycotina</taxon>
        <taxon>Sordariomycetes</taxon>
        <taxon>Hypocreomycetidae</taxon>
        <taxon>Hypocreales</taxon>
        <taxon>Nectriaceae</taxon>
        <taxon>Fusarium</taxon>
        <taxon>Fusarium solani species complex</taxon>
    </lineage>
</organism>
<dbReference type="PANTHER" id="PTHR43791">
    <property type="entry name" value="PERMEASE-RELATED"/>
    <property type="match status" value="1"/>
</dbReference>
<keyword evidence="6" id="KW-0325">Glycoprotein</keyword>
<feature type="transmembrane region" description="Helical" evidence="7">
    <location>
        <begin position="155"/>
        <end position="178"/>
    </location>
</feature>
<feature type="transmembrane region" description="Helical" evidence="7">
    <location>
        <begin position="463"/>
        <end position="484"/>
    </location>
</feature>
<keyword evidence="5 7" id="KW-0472">Membrane</keyword>
<evidence type="ECO:0000256" key="4">
    <source>
        <dbReference type="ARBA" id="ARBA00022989"/>
    </source>
</evidence>
<evidence type="ECO:0000256" key="3">
    <source>
        <dbReference type="ARBA" id="ARBA00022692"/>
    </source>
</evidence>
<gene>
    <name evidence="9" type="ORF">CEP51_008831</name>
</gene>
<keyword evidence="3 7" id="KW-0812">Transmembrane</keyword>
<evidence type="ECO:0000256" key="1">
    <source>
        <dbReference type="ARBA" id="ARBA00004141"/>
    </source>
</evidence>
<name>A0A428RJL8_9HYPO</name>
<dbReference type="EMBL" id="NKCL01000237">
    <property type="protein sequence ID" value="RSL77696.1"/>
    <property type="molecule type" value="Genomic_DNA"/>
</dbReference>
<feature type="domain" description="Major facilitator superfamily (MFS) profile" evidence="8">
    <location>
        <begin position="63"/>
        <end position="522"/>
    </location>
</feature>
<feature type="transmembrane region" description="Helical" evidence="7">
    <location>
        <begin position="190"/>
        <end position="211"/>
    </location>
</feature>
<reference evidence="9 10" key="1">
    <citation type="submission" date="2017-06" db="EMBL/GenBank/DDBJ databases">
        <title>Comparative genomic analysis of Ambrosia Fusariam Clade fungi.</title>
        <authorList>
            <person name="Stajich J.E."/>
            <person name="Carrillo J."/>
            <person name="Kijimoto T."/>
            <person name="Eskalen A."/>
            <person name="O'Donnell K."/>
            <person name="Kasson M."/>
        </authorList>
    </citation>
    <scope>NUCLEOTIDE SEQUENCE [LARGE SCALE GENOMIC DNA]</scope>
    <source>
        <strain evidence="9 10">NRRL62606</strain>
    </source>
</reference>
<evidence type="ECO:0000256" key="5">
    <source>
        <dbReference type="ARBA" id="ARBA00023136"/>
    </source>
</evidence>
<dbReference type="GO" id="GO:0016020">
    <property type="term" value="C:membrane"/>
    <property type="evidence" value="ECO:0007669"/>
    <property type="project" value="UniProtKB-SubCell"/>
</dbReference>
<dbReference type="Proteomes" id="UP000287972">
    <property type="component" value="Unassembled WGS sequence"/>
</dbReference>
<evidence type="ECO:0000259" key="8">
    <source>
        <dbReference type="PROSITE" id="PS50850"/>
    </source>
</evidence>
<evidence type="ECO:0000256" key="2">
    <source>
        <dbReference type="ARBA" id="ARBA00022448"/>
    </source>
</evidence>
<dbReference type="FunFam" id="1.20.1250.20:FF:000034">
    <property type="entry name" value="MFS general substrate transporter"/>
    <property type="match status" value="1"/>
</dbReference>
<feature type="transmembrane region" description="Helical" evidence="7">
    <location>
        <begin position="337"/>
        <end position="359"/>
    </location>
</feature>
<dbReference type="PANTHER" id="PTHR43791:SF54">
    <property type="entry name" value="MAJOR FACILITATOR SUPERFAMILY (MFS) PROFILE DOMAIN-CONTAINING PROTEIN-RELATED"/>
    <property type="match status" value="1"/>
</dbReference>
<accession>A0A428RJL8</accession>
<keyword evidence="10" id="KW-1185">Reference proteome</keyword>
<dbReference type="InterPro" id="IPR011701">
    <property type="entry name" value="MFS"/>
</dbReference>
<feature type="transmembrane region" description="Helical" evidence="7">
    <location>
        <begin position="61"/>
        <end position="81"/>
    </location>
</feature>
<evidence type="ECO:0000256" key="7">
    <source>
        <dbReference type="SAM" id="Phobius"/>
    </source>
</evidence>
<feature type="transmembrane region" description="Helical" evidence="7">
    <location>
        <begin position="223"/>
        <end position="246"/>
    </location>
</feature>
<proteinExistence type="predicted"/>
<dbReference type="Pfam" id="PF07690">
    <property type="entry name" value="MFS_1"/>
    <property type="match status" value="1"/>
</dbReference>
<dbReference type="InterPro" id="IPR020846">
    <property type="entry name" value="MFS_dom"/>
</dbReference>
<dbReference type="PROSITE" id="PS50850">
    <property type="entry name" value="MFS"/>
    <property type="match status" value="1"/>
</dbReference>
<comment type="caution">
    <text evidence="9">The sequence shown here is derived from an EMBL/GenBank/DDBJ whole genome shotgun (WGS) entry which is preliminary data.</text>
</comment>
<feature type="transmembrane region" description="Helical" evidence="7">
    <location>
        <begin position="366"/>
        <end position="387"/>
    </location>
</feature>
<protein>
    <recommendedName>
        <fullName evidence="8">Major facilitator superfamily (MFS) profile domain-containing protein</fullName>
    </recommendedName>
</protein>
<feature type="transmembrane region" description="Helical" evidence="7">
    <location>
        <begin position="393"/>
        <end position="411"/>
    </location>
</feature>
<feature type="transmembrane region" description="Helical" evidence="7">
    <location>
        <begin position="296"/>
        <end position="317"/>
    </location>
</feature>
<evidence type="ECO:0000256" key="6">
    <source>
        <dbReference type="ARBA" id="ARBA00023180"/>
    </source>
</evidence>
<keyword evidence="2" id="KW-0813">Transport</keyword>
<dbReference type="SUPFAM" id="SSF103473">
    <property type="entry name" value="MFS general substrate transporter"/>
    <property type="match status" value="1"/>
</dbReference>
<keyword evidence="4 7" id="KW-1133">Transmembrane helix</keyword>
<dbReference type="FunFam" id="1.20.1250.20:FF:000364">
    <property type="entry name" value="MFS general substrate transporter"/>
    <property type="match status" value="1"/>
</dbReference>
<evidence type="ECO:0000313" key="10">
    <source>
        <dbReference type="Proteomes" id="UP000287972"/>
    </source>
</evidence>